<proteinExistence type="predicted"/>
<feature type="domain" description="HNH nuclease" evidence="1">
    <location>
        <begin position="209"/>
        <end position="265"/>
    </location>
</feature>
<dbReference type="KEGG" id="gaw:V144x_08100"/>
<dbReference type="Gene3D" id="1.10.30.50">
    <property type="match status" value="1"/>
</dbReference>
<dbReference type="InterPro" id="IPR002711">
    <property type="entry name" value="HNH"/>
</dbReference>
<gene>
    <name evidence="2" type="ORF">V144x_08100</name>
</gene>
<evidence type="ECO:0000259" key="1">
    <source>
        <dbReference type="SMART" id="SM00507"/>
    </source>
</evidence>
<protein>
    <submittedName>
        <fullName evidence="2">HNH endonuclease</fullName>
    </submittedName>
</protein>
<dbReference type="EMBL" id="CP037920">
    <property type="protein sequence ID" value="QDT95368.1"/>
    <property type="molecule type" value="Genomic_DNA"/>
</dbReference>
<accession>A0A517VQR8</accession>
<dbReference type="CDD" id="cd00085">
    <property type="entry name" value="HNHc"/>
    <property type="match status" value="1"/>
</dbReference>
<reference evidence="2 3" key="1">
    <citation type="submission" date="2019-03" db="EMBL/GenBank/DDBJ databases">
        <title>Deep-cultivation of Planctomycetes and their phenomic and genomic characterization uncovers novel biology.</title>
        <authorList>
            <person name="Wiegand S."/>
            <person name="Jogler M."/>
            <person name="Boedeker C."/>
            <person name="Pinto D."/>
            <person name="Vollmers J."/>
            <person name="Rivas-Marin E."/>
            <person name="Kohn T."/>
            <person name="Peeters S.H."/>
            <person name="Heuer A."/>
            <person name="Rast P."/>
            <person name="Oberbeckmann S."/>
            <person name="Bunk B."/>
            <person name="Jeske O."/>
            <person name="Meyerdierks A."/>
            <person name="Storesund J.E."/>
            <person name="Kallscheuer N."/>
            <person name="Luecker S."/>
            <person name="Lage O.M."/>
            <person name="Pohl T."/>
            <person name="Merkel B.J."/>
            <person name="Hornburger P."/>
            <person name="Mueller R.-W."/>
            <person name="Bruemmer F."/>
            <person name="Labrenz M."/>
            <person name="Spormann A.M."/>
            <person name="Op den Camp H."/>
            <person name="Overmann J."/>
            <person name="Amann R."/>
            <person name="Jetten M.S.M."/>
            <person name="Mascher T."/>
            <person name="Medema M.H."/>
            <person name="Devos D.P."/>
            <person name="Kaster A.-K."/>
            <person name="Ovreas L."/>
            <person name="Rohde M."/>
            <person name="Galperin M.Y."/>
            <person name="Jogler C."/>
        </authorList>
    </citation>
    <scope>NUCLEOTIDE SEQUENCE [LARGE SCALE GENOMIC DNA]</scope>
    <source>
        <strain evidence="2 3">V144</strain>
    </source>
</reference>
<dbReference type="AlphaFoldDB" id="A0A517VQR8"/>
<dbReference type="Proteomes" id="UP000318704">
    <property type="component" value="Chromosome"/>
</dbReference>
<organism evidence="2 3">
    <name type="scientific">Gimesia aquarii</name>
    <dbReference type="NCBI Taxonomy" id="2527964"/>
    <lineage>
        <taxon>Bacteria</taxon>
        <taxon>Pseudomonadati</taxon>
        <taxon>Planctomycetota</taxon>
        <taxon>Planctomycetia</taxon>
        <taxon>Planctomycetales</taxon>
        <taxon>Planctomycetaceae</taxon>
        <taxon>Gimesia</taxon>
    </lineage>
</organism>
<evidence type="ECO:0000313" key="2">
    <source>
        <dbReference type="EMBL" id="QDT95368.1"/>
    </source>
</evidence>
<dbReference type="GO" id="GO:0003676">
    <property type="term" value="F:nucleic acid binding"/>
    <property type="evidence" value="ECO:0007669"/>
    <property type="project" value="InterPro"/>
</dbReference>
<keyword evidence="2" id="KW-0540">Nuclease</keyword>
<dbReference type="GO" id="GO:0004519">
    <property type="term" value="F:endonuclease activity"/>
    <property type="evidence" value="ECO:0007669"/>
    <property type="project" value="UniProtKB-KW"/>
</dbReference>
<dbReference type="Pfam" id="PF01844">
    <property type="entry name" value="HNH"/>
    <property type="match status" value="1"/>
</dbReference>
<dbReference type="SMART" id="SM00507">
    <property type="entry name" value="HNHc"/>
    <property type="match status" value="1"/>
</dbReference>
<keyword evidence="2" id="KW-0378">Hydrolase</keyword>
<dbReference type="RefSeq" id="WP_144981697.1">
    <property type="nucleotide sequence ID" value="NZ_CP037920.1"/>
</dbReference>
<dbReference type="GO" id="GO:0008270">
    <property type="term" value="F:zinc ion binding"/>
    <property type="evidence" value="ECO:0007669"/>
    <property type="project" value="InterPro"/>
</dbReference>
<evidence type="ECO:0000313" key="3">
    <source>
        <dbReference type="Proteomes" id="UP000318704"/>
    </source>
</evidence>
<name>A0A517VQR8_9PLAN</name>
<sequence length="289" mass="34627">MHVHTTTSLRIHAFAINKLHDPNWTGMELYDELKQWWRGRREPKELFHKILKNGVLFHLGKIVFDEYHDYDSHLEKLEGEYKMWFLEEHIEFIKFHYPRRKKQQITAISEELTRIDKLYESDEHAYWTILESDKFYNWFLTQYFDLNSSRSSITSDVREAYAYDFSNRTFNDLPLCTHINKRIRDIGISSQIDDEPFEAWVKRTKIPKWAERAVVTRDNGLCVSCKRDLLREFTAPRHIDHIIPLKESGINDLVNLQLMCDKCNLKKKANELDPFTSIPDYLQVGLTRR</sequence>
<keyword evidence="2" id="KW-0255">Endonuclease</keyword>
<dbReference type="InterPro" id="IPR003615">
    <property type="entry name" value="HNH_nuc"/>
</dbReference>